<dbReference type="GO" id="GO:0042147">
    <property type="term" value="P:retrograde transport, endosome to Golgi"/>
    <property type="evidence" value="ECO:0007669"/>
    <property type="project" value="InterPro"/>
</dbReference>
<dbReference type="AlphaFoldDB" id="A0A4U1F9S9"/>
<evidence type="ECO:0000256" key="1">
    <source>
        <dbReference type="ARBA" id="ARBA00022448"/>
    </source>
</evidence>
<dbReference type="PANTHER" id="PTHR13258">
    <property type="entry name" value="SYNDETIN"/>
    <property type="match status" value="1"/>
</dbReference>
<dbReference type="EMBL" id="RWIC01000284">
    <property type="protein sequence ID" value="TKC46204.1"/>
    <property type="molecule type" value="Genomic_DNA"/>
</dbReference>
<evidence type="ECO:0000256" key="3">
    <source>
        <dbReference type="ARBA" id="ARBA00023054"/>
    </source>
</evidence>
<dbReference type="InterPro" id="IPR040047">
    <property type="entry name" value="VPS50"/>
</dbReference>
<name>A0A4U1F9S9_MONMO</name>
<sequence>MQRIKSLMTWQLSGDSPNYPAGFPLSKLPIIREDGLGREGLKSPPESLSDVGAIESLRVPGKEEFRELREQPSDPQAEQELINSIEQKLPPVLNLQELEEYRDKLKQQQAAQRTDVRLSEMLEEEDYPGAIQLCLECQKAASTFKHYSCIRGF</sequence>
<keyword evidence="1" id="KW-0813">Transport</keyword>
<gene>
    <name evidence="5" type="ORF">EI555_006903</name>
</gene>
<comment type="caution">
    <text evidence="5">The sequence shown here is derived from an EMBL/GenBank/DDBJ whole genome shotgun (WGS) entry which is preliminary data.</text>
</comment>
<dbReference type="GO" id="GO:0015031">
    <property type="term" value="P:protein transport"/>
    <property type="evidence" value="ECO:0007669"/>
    <property type="project" value="UniProtKB-KW"/>
</dbReference>
<evidence type="ECO:0000313" key="5">
    <source>
        <dbReference type="EMBL" id="TKC46204.1"/>
    </source>
</evidence>
<dbReference type="InterPro" id="IPR019515">
    <property type="entry name" value="VPS54_N"/>
</dbReference>
<feature type="domain" description="Vacuolar protein sorting-associated protein 54 N-terminal" evidence="4">
    <location>
        <begin position="97"/>
        <end position="151"/>
    </location>
</feature>
<dbReference type="Proteomes" id="UP000308365">
    <property type="component" value="Unassembled WGS sequence"/>
</dbReference>
<dbReference type="GO" id="GO:0032456">
    <property type="term" value="P:endocytic recycling"/>
    <property type="evidence" value="ECO:0007669"/>
    <property type="project" value="InterPro"/>
</dbReference>
<evidence type="ECO:0000259" key="4">
    <source>
        <dbReference type="Pfam" id="PF10475"/>
    </source>
</evidence>
<keyword evidence="2" id="KW-0653">Protein transport</keyword>
<reference evidence="6" key="1">
    <citation type="journal article" date="2019" name="IScience">
        <title>Narwhal Genome Reveals Long-Term Low Genetic Diversity despite Current Large Abundance Size.</title>
        <authorList>
            <person name="Westbury M.V."/>
            <person name="Petersen B."/>
            <person name="Garde E."/>
            <person name="Heide-Jorgensen M.P."/>
            <person name="Lorenzen E.D."/>
        </authorList>
    </citation>
    <scope>NUCLEOTIDE SEQUENCE [LARGE SCALE GENOMIC DNA]</scope>
</reference>
<evidence type="ECO:0000256" key="2">
    <source>
        <dbReference type="ARBA" id="ARBA00022927"/>
    </source>
</evidence>
<organism evidence="5 6">
    <name type="scientific">Monodon monoceros</name>
    <name type="common">Narwhal</name>
    <name type="synonym">Ceratodon monodon</name>
    <dbReference type="NCBI Taxonomy" id="40151"/>
    <lineage>
        <taxon>Eukaryota</taxon>
        <taxon>Metazoa</taxon>
        <taxon>Chordata</taxon>
        <taxon>Craniata</taxon>
        <taxon>Vertebrata</taxon>
        <taxon>Euteleostomi</taxon>
        <taxon>Mammalia</taxon>
        <taxon>Eutheria</taxon>
        <taxon>Laurasiatheria</taxon>
        <taxon>Artiodactyla</taxon>
        <taxon>Whippomorpha</taxon>
        <taxon>Cetacea</taxon>
        <taxon>Odontoceti</taxon>
        <taxon>Monodontidae</taxon>
        <taxon>Monodon</taxon>
    </lineage>
</organism>
<evidence type="ECO:0000313" key="6">
    <source>
        <dbReference type="Proteomes" id="UP000308365"/>
    </source>
</evidence>
<keyword evidence="3" id="KW-0175">Coiled coil</keyword>
<dbReference type="PANTHER" id="PTHR13258:SF0">
    <property type="entry name" value="SYNDETIN"/>
    <property type="match status" value="1"/>
</dbReference>
<dbReference type="GO" id="GO:0000149">
    <property type="term" value="F:SNARE binding"/>
    <property type="evidence" value="ECO:0007669"/>
    <property type="project" value="TreeGrafter"/>
</dbReference>
<accession>A0A4U1F9S9</accession>
<dbReference type="GO" id="GO:1990745">
    <property type="term" value="C:EARP complex"/>
    <property type="evidence" value="ECO:0007669"/>
    <property type="project" value="InterPro"/>
</dbReference>
<dbReference type="GO" id="GO:0005829">
    <property type="term" value="C:cytosol"/>
    <property type="evidence" value="ECO:0007669"/>
    <property type="project" value="GOC"/>
</dbReference>
<proteinExistence type="predicted"/>
<dbReference type="Pfam" id="PF10475">
    <property type="entry name" value="Vps54_N"/>
    <property type="match status" value="1"/>
</dbReference>
<protein>
    <recommendedName>
        <fullName evidence="4">Vacuolar protein sorting-associated protein 54 N-terminal domain-containing protein</fullName>
    </recommendedName>
</protein>